<dbReference type="CDD" id="cd05013">
    <property type="entry name" value="SIS_RpiR"/>
    <property type="match status" value="1"/>
</dbReference>
<reference evidence="6 7" key="1">
    <citation type="submission" date="2017-05" db="EMBL/GenBank/DDBJ databases">
        <title>The Genome Sequence of Enterococcus mundtii 6B1_DIV0119.</title>
        <authorList>
            <consortium name="The Broad Institute Genomics Platform"/>
            <consortium name="The Broad Institute Genomic Center for Infectious Diseases"/>
            <person name="Earl A."/>
            <person name="Manson A."/>
            <person name="Schwartman J."/>
            <person name="Gilmore M."/>
            <person name="Abouelleil A."/>
            <person name="Cao P."/>
            <person name="Chapman S."/>
            <person name="Cusick C."/>
            <person name="Shea T."/>
            <person name="Young S."/>
            <person name="Neafsey D."/>
            <person name="Nusbaum C."/>
            <person name="Birren B."/>
        </authorList>
    </citation>
    <scope>NUCLEOTIDE SEQUENCE [LARGE SCALE GENOMIC DNA]</scope>
    <source>
        <strain evidence="6 7">6B1_DIV0119</strain>
    </source>
</reference>
<evidence type="ECO:0000256" key="1">
    <source>
        <dbReference type="ARBA" id="ARBA00023015"/>
    </source>
</evidence>
<keyword evidence="3" id="KW-0804">Transcription</keyword>
<dbReference type="GO" id="GO:0003700">
    <property type="term" value="F:DNA-binding transcription factor activity"/>
    <property type="evidence" value="ECO:0007669"/>
    <property type="project" value="InterPro"/>
</dbReference>
<dbReference type="Gene3D" id="1.10.10.10">
    <property type="entry name" value="Winged helix-like DNA-binding domain superfamily/Winged helix DNA-binding domain"/>
    <property type="match status" value="1"/>
</dbReference>
<organism evidence="6 7">
    <name type="scientific">Enterococcus mundtii</name>
    <dbReference type="NCBI Taxonomy" id="53346"/>
    <lineage>
        <taxon>Bacteria</taxon>
        <taxon>Bacillati</taxon>
        <taxon>Bacillota</taxon>
        <taxon>Bacilli</taxon>
        <taxon>Lactobacillales</taxon>
        <taxon>Enterococcaceae</taxon>
        <taxon>Enterococcus</taxon>
    </lineage>
</organism>
<dbReference type="PROSITE" id="PS51071">
    <property type="entry name" value="HTH_RPIR"/>
    <property type="match status" value="1"/>
</dbReference>
<dbReference type="InterPro" id="IPR009057">
    <property type="entry name" value="Homeodomain-like_sf"/>
</dbReference>
<dbReference type="AlphaFoldDB" id="A0A1I4Q6H5"/>
<dbReference type="GO" id="GO:0097367">
    <property type="term" value="F:carbohydrate derivative binding"/>
    <property type="evidence" value="ECO:0007669"/>
    <property type="project" value="InterPro"/>
</dbReference>
<evidence type="ECO:0000313" key="7">
    <source>
        <dbReference type="Proteomes" id="UP000195024"/>
    </source>
</evidence>
<evidence type="ECO:0000313" key="6">
    <source>
        <dbReference type="EMBL" id="OTP26316.1"/>
    </source>
</evidence>
<dbReference type="PANTHER" id="PTHR30514">
    <property type="entry name" value="GLUCOKINASE"/>
    <property type="match status" value="1"/>
</dbReference>
<gene>
    <name evidence="6" type="ORF">A5802_000027</name>
</gene>
<feature type="domain" description="HTH rpiR-type" evidence="4">
    <location>
        <begin position="1"/>
        <end position="68"/>
    </location>
</feature>
<dbReference type="EMBL" id="NGMS01000001">
    <property type="protein sequence ID" value="OTP26316.1"/>
    <property type="molecule type" value="Genomic_DNA"/>
</dbReference>
<dbReference type="InterPro" id="IPR046348">
    <property type="entry name" value="SIS_dom_sf"/>
</dbReference>
<dbReference type="SUPFAM" id="SSF53697">
    <property type="entry name" value="SIS domain"/>
    <property type="match status" value="1"/>
</dbReference>
<accession>A0A1I4Q6H5</accession>
<evidence type="ECO:0000259" key="4">
    <source>
        <dbReference type="PROSITE" id="PS51071"/>
    </source>
</evidence>
<dbReference type="InterPro" id="IPR000281">
    <property type="entry name" value="HTH_RpiR"/>
</dbReference>
<dbReference type="SUPFAM" id="SSF46689">
    <property type="entry name" value="Homeodomain-like"/>
    <property type="match status" value="1"/>
</dbReference>
<dbReference type="PROSITE" id="PS51464">
    <property type="entry name" value="SIS"/>
    <property type="match status" value="1"/>
</dbReference>
<evidence type="ECO:0000256" key="3">
    <source>
        <dbReference type="ARBA" id="ARBA00023163"/>
    </source>
</evidence>
<keyword evidence="2" id="KW-0238">DNA-binding</keyword>
<dbReference type="InterPro" id="IPR047640">
    <property type="entry name" value="RpiR-like"/>
</dbReference>
<protein>
    <recommendedName>
        <fullName evidence="8">MurR/RpiR family transcriptional regulator</fullName>
    </recommendedName>
</protein>
<dbReference type="RefSeq" id="WP_066025209.1">
    <property type="nucleotide sequence ID" value="NZ_CABHEA010000020.1"/>
</dbReference>
<evidence type="ECO:0008006" key="8">
    <source>
        <dbReference type="Google" id="ProtNLM"/>
    </source>
</evidence>
<sequence>MEPKLSEAEHFLWEYMMNHIQEIPNLSIIKLSERANVSTTTIVRTMKKKGYEGYTSFKHHLKEKKNTTINFATVDKVDEEIKTSILKNEQEVVRTINLLDTGVIEDAIQKIWSSQRIIIFARGFSEMIGEEIQTKFQLLDKYCVLHTDPNIIKTVSRKLHKKDVVLFISLNGETEELVAAAENCYREEISSILITASRESRLNHLAELSLIGFKSEISFFPEYEVRSRLPLSVIARILLDSYAIRVKKGN</sequence>
<proteinExistence type="predicted"/>
<dbReference type="Gene3D" id="3.40.50.10490">
    <property type="entry name" value="Glucose-6-phosphate isomerase like protein, domain 1"/>
    <property type="match status" value="1"/>
</dbReference>
<dbReference type="Pfam" id="PF01418">
    <property type="entry name" value="HTH_6"/>
    <property type="match status" value="1"/>
</dbReference>
<dbReference type="PANTHER" id="PTHR30514:SF21">
    <property type="entry name" value="RPIR-FAMILY TRANSCRIPTIONAL REGULATOR"/>
    <property type="match status" value="1"/>
</dbReference>
<dbReference type="InterPro" id="IPR036388">
    <property type="entry name" value="WH-like_DNA-bd_sf"/>
</dbReference>
<comment type="caution">
    <text evidence="6">The sequence shown here is derived from an EMBL/GenBank/DDBJ whole genome shotgun (WGS) entry which is preliminary data.</text>
</comment>
<dbReference type="GO" id="GO:0003677">
    <property type="term" value="F:DNA binding"/>
    <property type="evidence" value="ECO:0007669"/>
    <property type="project" value="UniProtKB-KW"/>
</dbReference>
<evidence type="ECO:0000259" key="5">
    <source>
        <dbReference type="PROSITE" id="PS51464"/>
    </source>
</evidence>
<keyword evidence="1" id="KW-0805">Transcription regulation</keyword>
<dbReference type="GO" id="GO:1901135">
    <property type="term" value="P:carbohydrate derivative metabolic process"/>
    <property type="evidence" value="ECO:0007669"/>
    <property type="project" value="InterPro"/>
</dbReference>
<dbReference type="InterPro" id="IPR035472">
    <property type="entry name" value="RpiR-like_SIS"/>
</dbReference>
<name>A0A1I4Q6H5_ENTMU</name>
<dbReference type="Proteomes" id="UP000195024">
    <property type="component" value="Unassembled WGS sequence"/>
</dbReference>
<evidence type="ECO:0000256" key="2">
    <source>
        <dbReference type="ARBA" id="ARBA00023125"/>
    </source>
</evidence>
<dbReference type="InterPro" id="IPR001347">
    <property type="entry name" value="SIS_dom"/>
</dbReference>
<dbReference type="Pfam" id="PF01380">
    <property type="entry name" value="SIS"/>
    <property type="match status" value="1"/>
</dbReference>
<feature type="domain" description="SIS" evidence="5">
    <location>
        <begin position="104"/>
        <end position="249"/>
    </location>
</feature>